<reference evidence="3" key="1">
    <citation type="submission" date="2019-07" db="EMBL/GenBank/DDBJ databases">
        <title>Genomic Encyclopedia of Type Strains, Phase IV (KMG-IV): sequencing the most valuable type-strain genomes for metagenomic binning, comparative biology and taxonomic classification.</title>
        <authorList>
            <person name="Goeker M."/>
        </authorList>
    </citation>
    <scope>NUCLEOTIDE SEQUENCE</scope>
    <source>
        <strain evidence="3">DSM 44596</strain>
    </source>
</reference>
<sequence length="255" mass="26482">MSGPYGPNDPNGQWGNGEQPPQQPWGQPGYGQPGQPQGQPGYGQPQGQPAYGQPGYGQPGQPQGQPAYGQPGYGQPGQPQGQPGQPGYGQQPWGQPQQPGQPGQQQWGQQPGGDQTQVWGQPTAQQPQQAWGAQPGVQPGAPVQWNQGPPQGAKSKKPLIFGAIGVLVVLAAVVIGLFVFTSKDTLDANAAAKGVEKIVTESYGAKNVSDVSCPSGQEIKSGAKFTCTLSVSGEKKSVTLTFVDDTGTYEVSRPS</sequence>
<accession>A0A652YN74</accession>
<organism evidence="3">
    <name type="scientific">Nocardia globerula</name>
    <dbReference type="NCBI Taxonomy" id="1818"/>
    <lineage>
        <taxon>Bacteria</taxon>
        <taxon>Bacillati</taxon>
        <taxon>Actinomycetota</taxon>
        <taxon>Actinomycetes</taxon>
        <taxon>Mycobacteriales</taxon>
        <taxon>Nocardiaceae</taxon>
        <taxon>Nocardia</taxon>
    </lineage>
</organism>
<protein>
    <submittedName>
        <fullName evidence="3">Uncharacterized protein DUF4333</fullName>
    </submittedName>
</protein>
<evidence type="ECO:0000256" key="2">
    <source>
        <dbReference type="SAM" id="Phobius"/>
    </source>
</evidence>
<feature type="compositionally biased region" description="Low complexity" evidence="1">
    <location>
        <begin position="76"/>
        <end position="145"/>
    </location>
</feature>
<dbReference type="InterPro" id="IPR025637">
    <property type="entry name" value="DUF4333"/>
</dbReference>
<feature type="region of interest" description="Disordered" evidence="1">
    <location>
        <begin position="1"/>
        <end position="154"/>
    </location>
</feature>
<feature type="transmembrane region" description="Helical" evidence="2">
    <location>
        <begin position="159"/>
        <end position="180"/>
    </location>
</feature>
<feature type="compositionally biased region" description="Low complexity" evidence="1">
    <location>
        <begin position="33"/>
        <end position="53"/>
    </location>
</feature>
<keyword evidence="2" id="KW-0812">Transmembrane</keyword>
<comment type="caution">
    <text evidence="3">The sequence shown here is derived from an EMBL/GenBank/DDBJ whole genome shotgun (WGS) entry which is preliminary data.</text>
</comment>
<evidence type="ECO:0000313" key="3">
    <source>
        <dbReference type="EMBL" id="TYQ03275.1"/>
    </source>
</evidence>
<feature type="compositionally biased region" description="Low complexity" evidence="1">
    <location>
        <begin position="59"/>
        <end position="70"/>
    </location>
</feature>
<keyword evidence="2" id="KW-0472">Membrane</keyword>
<dbReference type="Pfam" id="PF14230">
    <property type="entry name" value="DUF4333"/>
    <property type="match status" value="1"/>
</dbReference>
<dbReference type="EMBL" id="VNIQ01000005">
    <property type="protein sequence ID" value="TYQ03275.1"/>
    <property type="molecule type" value="Genomic_DNA"/>
</dbReference>
<gene>
    <name evidence="3" type="ORF">FNL38_105425</name>
</gene>
<evidence type="ECO:0000256" key="1">
    <source>
        <dbReference type="SAM" id="MobiDB-lite"/>
    </source>
</evidence>
<proteinExistence type="predicted"/>
<name>A0A652YN74_NOCGL</name>
<keyword evidence="2" id="KW-1133">Transmembrane helix</keyword>
<dbReference type="AlphaFoldDB" id="A0A652YN74"/>